<dbReference type="OrthoDB" id="4061518at2759"/>
<organism evidence="2 3">
    <name type="scientific">Lachancea thermotolerans (strain ATCC 56472 / CBS 6340 / NRRL Y-8284)</name>
    <name type="common">Yeast</name>
    <name type="synonym">Kluyveromyces thermotolerans</name>
    <dbReference type="NCBI Taxonomy" id="559295"/>
    <lineage>
        <taxon>Eukaryota</taxon>
        <taxon>Fungi</taxon>
        <taxon>Dikarya</taxon>
        <taxon>Ascomycota</taxon>
        <taxon>Saccharomycotina</taxon>
        <taxon>Saccharomycetes</taxon>
        <taxon>Saccharomycetales</taxon>
        <taxon>Saccharomycetaceae</taxon>
        <taxon>Lachancea</taxon>
    </lineage>
</organism>
<feature type="region of interest" description="Disordered" evidence="1">
    <location>
        <begin position="85"/>
        <end position="113"/>
    </location>
</feature>
<protein>
    <submittedName>
        <fullName evidence="2">KLTH0C04642p</fullName>
    </submittedName>
</protein>
<reference evidence="2 3" key="1">
    <citation type="journal article" date="2009" name="Genome Res.">
        <title>Comparative genomics of protoploid Saccharomycetaceae.</title>
        <authorList>
            <consortium name="The Genolevures Consortium"/>
            <person name="Souciet J.-L."/>
            <person name="Dujon B."/>
            <person name="Gaillardin C."/>
            <person name="Johnston M."/>
            <person name="Baret P.V."/>
            <person name="Cliften P."/>
            <person name="Sherman D.J."/>
            <person name="Weissenbach J."/>
            <person name="Westhof E."/>
            <person name="Wincker P."/>
            <person name="Jubin C."/>
            <person name="Poulain J."/>
            <person name="Barbe V."/>
            <person name="Segurens B."/>
            <person name="Artiguenave F."/>
            <person name="Anthouard V."/>
            <person name="Vacherie B."/>
            <person name="Val M.-E."/>
            <person name="Fulton R.S."/>
            <person name="Minx P."/>
            <person name="Wilson R."/>
            <person name="Durrens P."/>
            <person name="Jean G."/>
            <person name="Marck C."/>
            <person name="Martin T."/>
            <person name="Nikolski M."/>
            <person name="Rolland T."/>
            <person name="Seret M.-L."/>
            <person name="Casaregola S."/>
            <person name="Despons L."/>
            <person name="Fairhead C."/>
            <person name="Fischer G."/>
            <person name="Lafontaine I."/>
            <person name="Leh V."/>
            <person name="Lemaire M."/>
            <person name="de Montigny J."/>
            <person name="Neuveglise C."/>
            <person name="Thierry A."/>
            <person name="Blanc-Lenfle I."/>
            <person name="Bleykasten C."/>
            <person name="Diffels J."/>
            <person name="Fritsch E."/>
            <person name="Frangeul L."/>
            <person name="Goeffon A."/>
            <person name="Jauniaux N."/>
            <person name="Kachouri-Lafond R."/>
            <person name="Payen C."/>
            <person name="Potier S."/>
            <person name="Pribylova L."/>
            <person name="Ozanne C."/>
            <person name="Richard G.-F."/>
            <person name="Sacerdot C."/>
            <person name="Straub M.-L."/>
            <person name="Talla E."/>
        </authorList>
    </citation>
    <scope>NUCLEOTIDE SEQUENCE [LARGE SCALE GENOMIC DNA]</scope>
    <source>
        <strain evidence="3">ATCC 56472 / CBS 6340 / NRRL Y-8284</strain>
    </source>
</reference>
<proteinExistence type="predicted"/>
<dbReference type="HOGENOM" id="CLU_351657_0_0_1"/>
<keyword evidence="3" id="KW-1185">Reference proteome</keyword>
<sequence length="775" mass="89132">MSSVKSPHGFLQFLRPFRLRESCIQRGIFLRRYNPPQNDRSKDVLREWAKSVLHESSPESASECSFDKEIQLSTQIDRATETSLKNGSVFPDHQERAKEPSARAIAQSTRGSSPLKTFSMSTLSNIASSLQKSHKFQEIDSIYKTHRNWLSSGVVDRSSRAYNEFVQAVFAAEYRLQNFTLCENLFSECLKFRPVSPEVIDMGLITFVKNNNLTLAKEFYVQILKNPETFPMTPNTLHAFAFEIFKTSDLATMERVISLWLENSSSPKTYPFHKTLALFHRLLLKLGDEEGIAKLLSHSGVIKTKYEGSTEFDLCLLHHEVAARMLTDHVKIGHRMDEISSKMSNEKRSKVYIEVLKLGVAKNDFSLIKLATVKAQEDSFVNLNDEFHKHVCRYFVKNGLLKSLVQYLNDAVLPKADCRFGQIYIEQLWNCALQNYPMLSREFTNDIQLLLNKEELIREHEWLEYTTLRKLKNFSSNHGLQKSPTQTLSSLCCRLGPEFANAIQTSLADGDASAIRSLILNELQRGVRPDFTVFYSLLKLLMPDYIDSAKLVDQIMRETYREIPLKIDILWLKHNALEATKSIRTNASTPAGKQQAALVAATKIKDFENQHSGRLNFQNYMQLSSLFLVLRDARNASHLLEKGKKLINSSNKRDWYIYYSNALKVYTRARDPGKFLSVLKDWNANDSAWLITPDTIRSCKGYMKYFERNQGLTAHNSATLFEIHSEIDSMLARYVNFKFQGLNDMKMVSSFLQRWIEQDLKKKKENHLSDVQSEA</sequence>
<dbReference type="AlphaFoldDB" id="C5DDX7"/>
<dbReference type="OMA" id="MHESERF"/>
<dbReference type="FunCoup" id="C5DDX7">
    <property type="interactions" value="66"/>
</dbReference>
<evidence type="ECO:0000256" key="1">
    <source>
        <dbReference type="SAM" id="MobiDB-lite"/>
    </source>
</evidence>
<accession>C5DDX7</accession>
<dbReference type="KEGG" id="lth:KLTH0C04642g"/>
<name>C5DDX7_LACTC</name>
<dbReference type="eggNOG" id="ENOG502QVG0">
    <property type="taxonomic scope" value="Eukaryota"/>
</dbReference>
<evidence type="ECO:0000313" key="3">
    <source>
        <dbReference type="Proteomes" id="UP000002036"/>
    </source>
</evidence>
<dbReference type="RefSeq" id="XP_002552426.1">
    <property type="nucleotide sequence ID" value="XM_002552380.1"/>
</dbReference>
<dbReference type="EMBL" id="CU928167">
    <property type="protein sequence ID" value="CAR21988.1"/>
    <property type="molecule type" value="Genomic_DNA"/>
</dbReference>
<dbReference type="GeneID" id="8291293"/>
<dbReference type="STRING" id="559295.C5DDX7"/>
<gene>
    <name evidence="2" type="ordered locus">KLTH0C04642g</name>
</gene>
<evidence type="ECO:0000313" key="2">
    <source>
        <dbReference type="EMBL" id="CAR21988.1"/>
    </source>
</evidence>
<dbReference type="InParanoid" id="C5DDX7"/>
<feature type="compositionally biased region" description="Basic and acidic residues" evidence="1">
    <location>
        <begin position="92"/>
        <end position="101"/>
    </location>
</feature>
<dbReference type="Proteomes" id="UP000002036">
    <property type="component" value="Chromosome C"/>
</dbReference>